<evidence type="ECO:0000313" key="2">
    <source>
        <dbReference type="EMBL" id="QPR29909.1"/>
    </source>
</evidence>
<organism evidence="2 4">
    <name type="scientific">Corynebacterium amycolatum</name>
    <dbReference type="NCBI Taxonomy" id="43765"/>
    <lineage>
        <taxon>Bacteria</taxon>
        <taxon>Bacillati</taxon>
        <taxon>Actinomycetota</taxon>
        <taxon>Actinomycetes</taxon>
        <taxon>Mycobacteriales</taxon>
        <taxon>Corynebacteriaceae</taxon>
        <taxon>Corynebacterium</taxon>
    </lineage>
</organism>
<protein>
    <recommendedName>
        <fullName evidence="6">Secreted protein</fullName>
    </recommendedName>
</protein>
<dbReference type="Proteomes" id="UP000594774">
    <property type="component" value="Chromosome"/>
</dbReference>
<evidence type="ECO:0000313" key="3">
    <source>
        <dbReference type="EMBL" id="QQB81746.1"/>
    </source>
</evidence>
<keyword evidence="1" id="KW-0812">Transmembrane</keyword>
<sequence length="235" mass="26910">MDFWQAAAVALISSLATFLIASWDRLRANESNFRESLSVSLYDAGIAAAQCSSEVRTLNLFSGTMLEANRKKLEVLRALREYESAAARVAHSTSDIGIYCLMDEAIHMNWDDISFIENLEMRSIDSLGRKYAIVHEGDRIRVAEISQRLMRNSHVWSATQLHNSLVYKKYHVKREIVDSCDSSDAIGNCQRKAYSYSFEDKRIISKLGKRFLKVVLFPVWAPIELVQYMKRKNSQ</sequence>
<proteinExistence type="predicted"/>
<keyword evidence="1" id="KW-1133">Transmembrane helix</keyword>
<name>A0AB37G738_CORAY</name>
<accession>A0AB37G738</accession>
<gene>
    <name evidence="2" type="ORF">I6G95_06470</name>
    <name evidence="3" type="ORF">I6H48_07045</name>
</gene>
<evidence type="ECO:0000256" key="1">
    <source>
        <dbReference type="SAM" id="Phobius"/>
    </source>
</evidence>
<evidence type="ECO:0000313" key="5">
    <source>
        <dbReference type="Proteomes" id="UP000595198"/>
    </source>
</evidence>
<keyword evidence="1" id="KW-0472">Membrane</keyword>
<dbReference type="Proteomes" id="UP000595198">
    <property type="component" value="Chromosome"/>
</dbReference>
<feature type="transmembrane region" description="Helical" evidence="1">
    <location>
        <begin position="6"/>
        <end position="23"/>
    </location>
</feature>
<evidence type="ECO:0008006" key="6">
    <source>
        <dbReference type="Google" id="ProtNLM"/>
    </source>
</evidence>
<keyword evidence="5" id="KW-1185">Reference proteome</keyword>
<dbReference type="EMBL" id="CP065628">
    <property type="protein sequence ID" value="QPR29909.1"/>
    <property type="molecule type" value="Genomic_DNA"/>
</dbReference>
<dbReference type="RefSeq" id="WP_197914128.1">
    <property type="nucleotide sequence ID" value="NZ_CP065628.1"/>
</dbReference>
<evidence type="ECO:0000313" key="4">
    <source>
        <dbReference type="Proteomes" id="UP000594774"/>
    </source>
</evidence>
<reference evidence="4 5" key="1">
    <citation type="submission" date="2020-12" db="EMBL/GenBank/DDBJ databases">
        <title>FDA dAtabase for Regulatory Grade micrObial Sequences (FDA-ARGOS): Supporting development and validation of Infectious Disease Dx tests.</title>
        <authorList>
            <person name="Sproer C."/>
            <person name="Gronow S."/>
            <person name="Severitt S."/>
            <person name="Schroder I."/>
            <person name="Tallon L."/>
            <person name="Sadzewicz L."/>
            <person name="Zhao X."/>
            <person name="Boylan J."/>
            <person name="Ott S."/>
            <person name="Bowen H."/>
            <person name="Vavikolanu K."/>
            <person name="Mehta A."/>
            <person name="Aluvathingal J."/>
            <person name="Nadendla S."/>
            <person name="Lowell S."/>
            <person name="Myers T."/>
            <person name="Yan Y."/>
            <person name="Sichtig H."/>
        </authorList>
    </citation>
    <scope>NUCLEOTIDE SEQUENCE [LARGE SCALE GENOMIC DNA]</scope>
    <source>
        <strain evidence="2 4">FDAARGOS_938</strain>
        <strain evidence="3 5">FDAARGOS_991</strain>
    </source>
</reference>
<dbReference type="AlphaFoldDB" id="A0AB37G738"/>
<dbReference type="EMBL" id="CP066023">
    <property type="protein sequence ID" value="QQB81746.1"/>
    <property type="molecule type" value="Genomic_DNA"/>
</dbReference>